<gene>
    <name evidence="2" type="ORF">A0J61_07907</name>
</gene>
<name>A0A1C7N4L9_9FUNG</name>
<protein>
    <submittedName>
        <fullName evidence="2">Uncharacterized protein</fullName>
    </submittedName>
</protein>
<feature type="signal peptide" evidence="1">
    <location>
        <begin position="1"/>
        <end position="18"/>
    </location>
</feature>
<dbReference type="EMBL" id="LUGH01000565">
    <property type="protein sequence ID" value="OBZ84043.1"/>
    <property type="molecule type" value="Genomic_DNA"/>
</dbReference>
<evidence type="ECO:0000256" key="1">
    <source>
        <dbReference type="SAM" id="SignalP"/>
    </source>
</evidence>
<dbReference type="AlphaFoldDB" id="A0A1C7N4L9"/>
<accession>A0A1C7N4L9</accession>
<dbReference type="Proteomes" id="UP000093000">
    <property type="component" value="Unassembled WGS sequence"/>
</dbReference>
<proteinExistence type="predicted"/>
<feature type="chain" id="PRO_5008889482" evidence="1">
    <location>
        <begin position="19"/>
        <end position="102"/>
    </location>
</feature>
<organism evidence="2 3">
    <name type="scientific">Choanephora cucurbitarum</name>
    <dbReference type="NCBI Taxonomy" id="101091"/>
    <lineage>
        <taxon>Eukaryota</taxon>
        <taxon>Fungi</taxon>
        <taxon>Fungi incertae sedis</taxon>
        <taxon>Mucoromycota</taxon>
        <taxon>Mucoromycotina</taxon>
        <taxon>Mucoromycetes</taxon>
        <taxon>Mucorales</taxon>
        <taxon>Mucorineae</taxon>
        <taxon>Choanephoraceae</taxon>
        <taxon>Choanephoroideae</taxon>
        <taxon>Choanephora</taxon>
    </lineage>
</organism>
<keyword evidence="1" id="KW-0732">Signal</keyword>
<evidence type="ECO:0000313" key="3">
    <source>
        <dbReference type="Proteomes" id="UP000093000"/>
    </source>
</evidence>
<dbReference type="OrthoDB" id="10384600at2759"/>
<keyword evidence="3" id="KW-1185">Reference proteome</keyword>
<sequence length="102" mass="11327">MGFPITAFFLAASYFTSLLPLSKELMVTFPNKASEIKRGKLLRITWSTNATEGVVSVSLMSKSIHTANQKVLSLGQLNVHLEELEWIVPFDIPPGTQCKVDF</sequence>
<reference evidence="2 3" key="1">
    <citation type="submission" date="2016-03" db="EMBL/GenBank/DDBJ databases">
        <title>Choanephora cucurbitarum.</title>
        <authorList>
            <person name="Min B."/>
            <person name="Park H."/>
            <person name="Park J.-H."/>
            <person name="Shin H.-D."/>
            <person name="Choi I.-G."/>
        </authorList>
    </citation>
    <scope>NUCLEOTIDE SEQUENCE [LARGE SCALE GENOMIC DNA]</scope>
    <source>
        <strain evidence="2 3">KUS-F28377</strain>
    </source>
</reference>
<dbReference type="InParanoid" id="A0A1C7N4L9"/>
<comment type="caution">
    <text evidence="2">The sequence shown here is derived from an EMBL/GenBank/DDBJ whole genome shotgun (WGS) entry which is preliminary data.</text>
</comment>
<evidence type="ECO:0000313" key="2">
    <source>
        <dbReference type="EMBL" id="OBZ84043.1"/>
    </source>
</evidence>